<dbReference type="GO" id="GO:0005739">
    <property type="term" value="C:mitochondrion"/>
    <property type="evidence" value="ECO:0007669"/>
    <property type="project" value="TreeGrafter"/>
</dbReference>
<accession>A0AA85J0U4</accession>
<dbReference type="GO" id="GO:0005524">
    <property type="term" value="F:ATP binding"/>
    <property type="evidence" value="ECO:0007669"/>
    <property type="project" value="UniProtKB-KW"/>
</dbReference>
<dbReference type="Pfam" id="PF03969">
    <property type="entry name" value="AFG1_ATPase"/>
    <property type="match status" value="1"/>
</dbReference>
<dbReference type="PANTHER" id="PTHR12169:SF6">
    <property type="entry name" value="AFG1-LIKE ATPASE"/>
    <property type="match status" value="1"/>
</dbReference>
<comment type="similarity">
    <text evidence="1">Belongs to the AFG1 ATPase family.</text>
</comment>
<evidence type="ECO:0000256" key="3">
    <source>
        <dbReference type="ARBA" id="ARBA00022840"/>
    </source>
</evidence>
<keyword evidence="3" id="KW-0067">ATP-binding</keyword>
<protein>
    <submittedName>
        <fullName evidence="5">Uncharacterized protein</fullName>
    </submittedName>
</protein>
<evidence type="ECO:0000313" key="5">
    <source>
        <dbReference type="WBParaSite" id="TREG1_13370.1"/>
    </source>
</evidence>
<dbReference type="SUPFAM" id="SSF52540">
    <property type="entry name" value="P-loop containing nucleoside triphosphate hydrolases"/>
    <property type="match status" value="1"/>
</dbReference>
<proteinExistence type="inferred from homology"/>
<dbReference type="NCBIfam" id="NF040713">
    <property type="entry name" value="ZapE"/>
    <property type="match status" value="1"/>
</dbReference>
<dbReference type="PANTHER" id="PTHR12169">
    <property type="entry name" value="ATPASE N2B"/>
    <property type="match status" value="1"/>
</dbReference>
<dbReference type="AlphaFoldDB" id="A0AA85J0U4"/>
<reference evidence="5" key="2">
    <citation type="submission" date="2023-11" db="UniProtKB">
        <authorList>
            <consortium name="WormBaseParasite"/>
        </authorList>
    </citation>
    <scope>IDENTIFICATION</scope>
</reference>
<organism evidence="4 5">
    <name type="scientific">Trichobilharzia regenti</name>
    <name type="common">Nasal bird schistosome</name>
    <dbReference type="NCBI Taxonomy" id="157069"/>
    <lineage>
        <taxon>Eukaryota</taxon>
        <taxon>Metazoa</taxon>
        <taxon>Spiralia</taxon>
        <taxon>Lophotrochozoa</taxon>
        <taxon>Platyhelminthes</taxon>
        <taxon>Trematoda</taxon>
        <taxon>Digenea</taxon>
        <taxon>Strigeidida</taxon>
        <taxon>Schistosomatoidea</taxon>
        <taxon>Schistosomatidae</taxon>
        <taxon>Trichobilharzia</taxon>
    </lineage>
</organism>
<name>A0AA85J0U4_TRIRE</name>
<dbReference type="Gene3D" id="3.40.50.300">
    <property type="entry name" value="P-loop containing nucleotide triphosphate hydrolases"/>
    <property type="match status" value="1"/>
</dbReference>
<dbReference type="InterPro" id="IPR005654">
    <property type="entry name" value="ATPase_AFG1-like"/>
</dbReference>
<keyword evidence="4" id="KW-1185">Reference proteome</keyword>
<reference evidence="4" key="1">
    <citation type="submission" date="2022-06" db="EMBL/GenBank/DDBJ databases">
        <authorList>
            <person name="Berger JAMES D."/>
            <person name="Berger JAMES D."/>
        </authorList>
    </citation>
    <scope>NUCLEOTIDE SEQUENCE [LARGE SCALE GENOMIC DNA]</scope>
</reference>
<dbReference type="GO" id="GO:0016887">
    <property type="term" value="F:ATP hydrolysis activity"/>
    <property type="evidence" value="ECO:0007669"/>
    <property type="project" value="InterPro"/>
</dbReference>
<evidence type="ECO:0000313" key="4">
    <source>
        <dbReference type="Proteomes" id="UP000050795"/>
    </source>
</evidence>
<dbReference type="WBParaSite" id="TREG1_13370.1">
    <property type="protein sequence ID" value="TREG1_13370.1"/>
    <property type="gene ID" value="TREG1_13370"/>
</dbReference>
<sequence length="343" mass="39515">MLMDMFYECCHFECKWRTHFHSFMFEVHGRLHDFRSTAPRNKKSFDPIPPVAKSIIDKHKLLCFDEFQVTDIADAMILKRLFENLFSFGAIVVVTSNRPPDDLYKNGLQRVNFIPFIGLLKEKCDVINLDAGVDYRAQMSESTCRELDLPLYLDYSTMTDVDRKLEDWFNRLTSAAGHVGPPETGEISTYGRVLEFKRTGKGVLKCNFAELCDVPLCAADYMTLAKSFHTLVLCQVPRLGLHNLQSLKRFTHLIDVLYDMRTRLVIGAVCPLDELLETKRQPSPELDLVHRQLIDDLNIKMDHPSNIGSIFTGEEDLFAYSRTLSRLREMSSKAYWNKSGPNR</sequence>
<evidence type="ECO:0000256" key="1">
    <source>
        <dbReference type="ARBA" id="ARBA00010322"/>
    </source>
</evidence>
<evidence type="ECO:0000256" key="2">
    <source>
        <dbReference type="ARBA" id="ARBA00022741"/>
    </source>
</evidence>
<dbReference type="Proteomes" id="UP000050795">
    <property type="component" value="Unassembled WGS sequence"/>
</dbReference>
<dbReference type="InterPro" id="IPR027417">
    <property type="entry name" value="P-loop_NTPase"/>
</dbReference>
<keyword evidence="2" id="KW-0547">Nucleotide-binding</keyword>